<gene>
    <name evidence="3" type="ORF">BU26DRAFT_551287</name>
</gene>
<sequence>MRSSQEQDYEGWTWLYSHPPPASLFSDLQVNGECLCSDALEDWTTGHILLEDLLKYEGVFSWDPVLLQRSIREVSDYNEKDPATWPLVTETFLRDCLGMDYDGQQHLTTVIVYETSIVFRYLSQHLPFLGIQANGPGRDPNWRYHRFPYQYDVTGTPRRQALFIPAEARKRSIAEVTRTSQPPPAKQPESAENAYKQDLQVLSETEPNNTTDLTVHKEDLRKTLATAAAEMTKACKIVADLHETVRNSEDELRSHTVGAEQDLCALKAKHQSEVDVLKERAVTAEEKVKELEQQLKTRDEQLKMRDEELAGARRETSQANRRILKMGMERMGVINTAKHAEAKKRKATDDGAAFGVQGIAKKTKDAEPPPPPKKKKVAGDGTALVGPLIVKKTRSGQ</sequence>
<reference evidence="3" key="1">
    <citation type="journal article" date="2020" name="Stud. Mycol.">
        <title>101 Dothideomycetes genomes: a test case for predicting lifestyles and emergence of pathogens.</title>
        <authorList>
            <person name="Haridas S."/>
            <person name="Albert R."/>
            <person name="Binder M."/>
            <person name="Bloem J."/>
            <person name="Labutti K."/>
            <person name="Salamov A."/>
            <person name="Andreopoulos B."/>
            <person name="Baker S."/>
            <person name="Barry K."/>
            <person name="Bills G."/>
            <person name="Bluhm B."/>
            <person name="Cannon C."/>
            <person name="Castanera R."/>
            <person name="Culley D."/>
            <person name="Daum C."/>
            <person name="Ezra D."/>
            <person name="Gonzalez J."/>
            <person name="Henrissat B."/>
            <person name="Kuo A."/>
            <person name="Liang C."/>
            <person name="Lipzen A."/>
            <person name="Lutzoni F."/>
            <person name="Magnuson J."/>
            <person name="Mondo S."/>
            <person name="Nolan M."/>
            <person name="Ohm R."/>
            <person name="Pangilinan J."/>
            <person name="Park H.-J."/>
            <person name="Ramirez L."/>
            <person name="Alfaro M."/>
            <person name="Sun H."/>
            <person name="Tritt A."/>
            <person name="Yoshinaga Y."/>
            <person name="Zwiers L.-H."/>
            <person name="Turgeon B."/>
            <person name="Goodwin S."/>
            <person name="Spatafora J."/>
            <person name="Crous P."/>
            <person name="Grigoriev I."/>
        </authorList>
    </citation>
    <scope>NUCLEOTIDE SEQUENCE</scope>
    <source>
        <strain evidence="3">CBS 122368</strain>
    </source>
</reference>
<protein>
    <submittedName>
        <fullName evidence="3">Uncharacterized protein</fullName>
    </submittedName>
</protein>
<feature type="coiled-coil region" evidence="1">
    <location>
        <begin position="267"/>
        <end position="308"/>
    </location>
</feature>
<keyword evidence="1" id="KW-0175">Coiled coil</keyword>
<dbReference type="EMBL" id="ML987196">
    <property type="protein sequence ID" value="KAF2247819.1"/>
    <property type="molecule type" value="Genomic_DNA"/>
</dbReference>
<feature type="region of interest" description="Disordered" evidence="2">
    <location>
        <begin position="173"/>
        <end position="192"/>
    </location>
</feature>
<dbReference type="RefSeq" id="XP_033682823.1">
    <property type="nucleotide sequence ID" value="XM_033832096.1"/>
</dbReference>
<name>A0A6A6IC48_9PLEO</name>
<evidence type="ECO:0000313" key="3">
    <source>
        <dbReference type="EMBL" id="KAF2247819.1"/>
    </source>
</evidence>
<feature type="region of interest" description="Disordered" evidence="2">
    <location>
        <begin position="341"/>
        <end position="397"/>
    </location>
</feature>
<accession>A0A6A6IC48</accession>
<proteinExistence type="predicted"/>
<dbReference type="GeneID" id="54585426"/>
<keyword evidence="4" id="KW-1185">Reference proteome</keyword>
<evidence type="ECO:0000256" key="2">
    <source>
        <dbReference type="SAM" id="MobiDB-lite"/>
    </source>
</evidence>
<evidence type="ECO:0000256" key="1">
    <source>
        <dbReference type="SAM" id="Coils"/>
    </source>
</evidence>
<evidence type="ECO:0000313" key="4">
    <source>
        <dbReference type="Proteomes" id="UP000800094"/>
    </source>
</evidence>
<dbReference type="Proteomes" id="UP000800094">
    <property type="component" value="Unassembled WGS sequence"/>
</dbReference>
<dbReference type="AlphaFoldDB" id="A0A6A6IC48"/>
<organism evidence="3 4">
    <name type="scientific">Trematosphaeria pertusa</name>
    <dbReference type="NCBI Taxonomy" id="390896"/>
    <lineage>
        <taxon>Eukaryota</taxon>
        <taxon>Fungi</taxon>
        <taxon>Dikarya</taxon>
        <taxon>Ascomycota</taxon>
        <taxon>Pezizomycotina</taxon>
        <taxon>Dothideomycetes</taxon>
        <taxon>Pleosporomycetidae</taxon>
        <taxon>Pleosporales</taxon>
        <taxon>Massarineae</taxon>
        <taxon>Trematosphaeriaceae</taxon>
        <taxon>Trematosphaeria</taxon>
    </lineage>
</organism>